<feature type="binding site" evidence="1">
    <location>
        <position position="32"/>
    </location>
    <ligand>
        <name>Mg(2+)</name>
        <dbReference type="ChEBI" id="CHEBI:18420"/>
        <label>3</label>
    </ligand>
</feature>
<keyword evidence="1" id="KW-0460">Magnesium</keyword>
<dbReference type="EMBL" id="RKRE01000001">
    <property type="protein sequence ID" value="RPF49800.1"/>
    <property type="molecule type" value="Genomic_DNA"/>
</dbReference>
<keyword evidence="1" id="KW-0479">Metal-binding</keyword>
<gene>
    <name evidence="1" type="primary">thiL</name>
    <name evidence="5" type="ORF">EDD75_0623</name>
</gene>
<dbReference type="CDD" id="cd02194">
    <property type="entry name" value="ThiL"/>
    <property type="match status" value="1"/>
</dbReference>
<dbReference type="InterPro" id="IPR016188">
    <property type="entry name" value="PurM-like_N"/>
</dbReference>
<feature type="region of interest" description="Disordered" evidence="2">
    <location>
        <begin position="323"/>
        <end position="345"/>
    </location>
</feature>
<feature type="binding site" evidence="1">
    <location>
        <position position="220"/>
    </location>
    <ligand>
        <name>ATP</name>
        <dbReference type="ChEBI" id="CHEBI:30616"/>
    </ligand>
</feature>
<dbReference type="SUPFAM" id="SSF55326">
    <property type="entry name" value="PurM N-terminal domain-like"/>
    <property type="match status" value="1"/>
</dbReference>
<dbReference type="SUPFAM" id="SSF56042">
    <property type="entry name" value="PurM C-terminal domain-like"/>
    <property type="match status" value="1"/>
</dbReference>
<protein>
    <recommendedName>
        <fullName evidence="1">Thiamine-monophosphate kinase</fullName>
        <shortName evidence="1">TMP kinase</shortName>
        <shortName evidence="1">Thiamine-phosphate kinase</shortName>
        <ecNumber evidence="1">2.7.4.16</ecNumber>
    </recommendedName>
</protein>
<dbReference type="RefSeq" id="WP_123927834.1">
    <property type="nucleotide sequence ID" value="NZ_RKRE01000001.1"/>
</dbReference>
<feature type="binding site" evidence="1">
    <location>
        <position position="46"/>
    </location>
    <ligand>
        <name>Mg(2+)</name>
        <dbReference type="ChEBI" id="CHEBI:18420"/>
        <label>4</label>
    </ligand>
</feature>
<proteinExistence type="inferred from homology"/>
<feature type="binding site" evidence="1">
    <location>
        <position position="48"/>
    </location>
    <ligand>
        <name>Mg(2+)</name>
        <dbReference type="ChEBI" id="CHEBI:18420"/>
        <label>1</label>
    </ligand>
</feature>
<dbReference type="Gene3D" id="3.90.650.10">
    <property type="entry name" value="PurM-like C-terminal domain"/>
    <property type="match status" value="1"/>
</dbReference>
<evidence type="ECO:0000259" key="3">
    <source>
        <dbReference type="Pfam" id="PF00586"/>
    </source>
</evidence>
<feature type="binding site" evidence="1">
    <location>
        <position position="107"/>
    </location>
    <ligand>
        <name>ATP</name>
        <dbReference type="ChEBI" id="CHEBI:30616"/>
    </ligand>
</feature>
<dbReference type="GO" id="GO:0009229">
    <property type="term" value="P:thiamine diphosphate biosynthetic process"/>
    <property type="evidence" value="ECO:0007669"/>
    <property type="project" value="UniProtKB-UniRule"/>
</dbReference>
<feature type="binding site" evidence="1">
    <location>
        <position position="77"/>
    </location>
    <ligand>
        <name>Mg(2+)</name>
        <dbReference type="ChEBI" id="CHEBI:18420"/>
        <label>3</label>
    </ligand>
</feature>
<evidence type="ECO:0000313" key="6">
    <source>
        <dbReference type="Proteomes" id="UP000282654"/>
    </source>
</evidence>
<dbReference type="PANTHER" id="PTHR30270">
    <property type="entry name" value="THIAMINE-MONOPHOSPHATE KINASE"/>
    <property type="match status" value="1"/>
</dbReference>
<keyword evidence="1" id="KW-0547">Nucleotide-binding</keyword>
<dbReference type="GO" id="GO:0009228">
    <property type="term" value="P:thiamine biosynthetic process"/>
    <property type="evidence" value="ECO:0007669"/>
    <property type="project" value="UniProtKB-KW"/>
</dbReference>
<keyword evidence="1" id="KW-0067">ATP-binding</keyword>
<feature type="binding site" evidence="1">
    <location>
        <position position="150"/>
    </location>
    <ligand>
        <name>ATP</name>
        <dbReference type="ChEBI" id="CHEBI:30616"/>
    </ligand>
</feature>
<dbReference type="Proteomes" id="UP000282654">
    <property type="component" value="Unassembled WGS sequence"/>
</dbReference>
<feature type="domain" description="PurM-like C-terminal" evidence="4">
    <location>
        <begin position="157"/>
        <end position="309"/>
    </location>
</feature>
<comment type="similarity">
    <text evidence="1">Belongs to the thiamine-monophosphate kinase family.</text>
</comment>
<accession>A0A3N5B2K6</accession>
<evidence type="ECO:0000256" key="2">
    <source>
        <dbReference type="SAM" id="MobiDB-lite"/>
    </source>
</evidence>
<feature type="domain" description="PurM-like N-terminal" evidence="3">
    <location>
        <begin position="30"/>
        <end position="141"/>
    </location>
</feature>
<dbReference type="InterPro" id="IPR036921">
    <property type="entry name" value="PurM-like_N_sf"/>
</dbReference>
<keyword evidence="1 5" id="KW-0418">Kinase</keyword>
<feature type="binding site" evidence="1">
    <location>
        <position position="218"/>
    </location>
    <ligand>
        <name>Mg(2+)</name>
        <dbReference type="ChEBI" id="CHEBI:18420"/>
        <label>3</label>
    </ligand>
</feature>
<dbReference type="Gene3D" id="3.30.1330.10">
    <property type="entry name" value="PurM-like, N-terminal domain"/>
    <property type="match status" value="1"/>
</dbReference>
<feature type="binding site" evidence="1">
    <location>
        <position position="271"/>
    </location>
    <ligand>
        <name>substrate</name>
    </ligand>
</feature>
<dbReference type="Pfam" id="PF02769">
    <property type="entry name" value="AIRS_C"/>
    <property type="match status" value="1"/>
</dbReference>
<evidence type="ECO:0000256" key="1">
    <source>
        <dbReference type="HAMAP-Rule" id="MF_02128"/>
    </source>
</evidence>
<keyword evidence="1" id="KW-0784">Thiamine biosynthesis</keyword>
<evidence type="ECO:0000259" key="4">
    <source>
        <dbReference type="Pfam" id="PF02769"/>
    </source>
</evidence>
<feature type="binding site" evidence="1">
    <location>
        <position position="48"/>
    </location>
    <ligand>
        <name>Mg(2+)</name>
        <dbReference type="ChEBI" id="CHEBI:18420"/>
        <label>2</label>
    </ligand>
</feature>
<dbReference type="InterPro" id="IPR036676">
    <property type="entry name" value="PurM-like_C_sf"/>
</dbReference>
<dbReference type="PIRSF" id="PIRSF005303">
    <property type="entry name" value="Thiam_monoph_kin"/>
    <property type="match status" value="1"/>
</dbReference>
<evidence type="ECO:0000313" key="5">
    <source>
        <dbReference type="EMBL" id="RPF49800.1"/>
    </source>
</evidence>
<comment type="miscellaneous">
    <text evidence="1">Reaction mechanism of ThiL seems to utilize a direct, inline transfer of the gamma-phosphate of ATP to TMP rather than a phosphorylated enzyme intermediate.</text>
</comment>
<dbReference type="EC" id="2.7.4.16" evidence="1"/>
<comment type="caution">
    <text evidence="5">The sequence shown here is derived from an EMBL/GenBank/DDBJ whole genome shotgun (WGS) entry which is preliminary data.</text>
</comment>
<keyword evidence="6" id="KW-1185">Reference proteome</keyword>
<feature type="binding site" evidence="1">
    <location>
        <position position="55"/>
    </location>
    <ligand>
        <name>substrate</name>
    </ligand>
</feature>
<feature type="binding site" evidence="1">
    <location>
        <position position="125"/>
    </location>
    <ligand>
        <name>Mg(2+)</name>
        <dbReference type="ChEBI" id="CHEBI:18420"/>
        <label>1</label>
    </ligand>
</feature>
<feature type="binding site" evidence="1">
    <location>
        <position position="221"/>
    </location>
    <ligand>
        <name>Mg(2+)</name>
        <dbReference type="ChEBI" id="CHEBI:18420"/>
        <label>5</label>
    </ligand>
</feature>
<feature type="binding site" evidence="1">
    <location>
        <position position="77"/>
    </location>
    <ligand>
        <name>Mg(2+)</name>
        <dbReference type="ChEBI" id="CHEBI:18420"/>
        <label>4</label>
    </ligand>
</feature>
<feature type="binding site" evidence="1">
    <location>
        <position position="32"/>
    </location>
    <ligand>
        <name>Mg(2+)</name>
        <dbReference type="ChEBI" id="CHEBI:18420"/>
        <label>4</label>
    </ligand>
</feature>
<comment type="catalytic activity">
    <reaction evidence="1">
        <text>thiamine phosphate + ATP = thiamine diphosphate + ADP</text>
        <dbReference type="Rhea" id="RHEA:15913"/>
        <dbReference type="ChEBI" id="CHEBI:30616"/>
        <dbReference type="ChEBI" id="CHEBI:37575"/>
        <dbReference type="ChEBI" id="CHEBI:58937"/>
        <dbReference type="ChEBI" id="CHEBI:456216"/>
        <dbReference type="EC" id="2.7.4.16"/>
    </reaction>
</comment>
<feature type="binding site" evidence="1">
    <location>
        <begin position="124"/>
        <end position="125"/>
    </location>
    <ligand>
        <name>ATP</name>
        <dbReference type="ChEBI" id="CHEBI:30616"/>
    </ligand>
</feature>
<dbReference type="GO" id="GO:0009030">
    <property type="term" value="F:thiamine-phosphate kinase activity"/>
    <property type="evidence" value="ECO:0007669"/>
    <property type="project" value="UniProtKB-UniRule"/>
</dbReference>
<sequence>MKLSELGEFGLIARLTADLETDAAVVKGVGDDAAVLRCGRRWLLFTTDVLVEGVHFRRDFASLQDIGYKSLAVNISDIAAMGGRPTYAVVTACLPPSLTAKEAAALYDGLKEAARAWGVSVVGGDTTAAPLLVLNVALLGEAAPGRVRFRSGAEPKDIVCTTGPLGAAAAGLFLLQNEGFPCPEPLRNILLRRHRRPEPRVKAGLALAGIPAVHALIDVSDGLASEVHHLAAASGVGCEIYRAAIPVEPATEFVARRAGRDPVDWALFGGEDYELLFTVAPQALGEISHALAKAGAGCHPVGTITAEKGVWLLLPDGSRQELPAGGYDHFKQPDGKFSPENGNNY</sequence>
<dbReference type="NCBIfam" id="TIGR01379">
    <property type="entry name" value="thiL"/>
    <property type="match status" value="1"/>
</dbReference>
<dbReference type="UniPathway" id="UPA00060">
    <property type="reaction ID" value="UER00142"/>
</dbReference>
<feature type="binding site" evidence="1">
    <location>
        <position position="327"/>
    </location>
    <ligand>
        <name>substrate</name>
    </ligand>
</feature>
<comment type="function">
    <text evidence="1">Catalyzes the ATP-dependent phosphorylation of thiamine-monophosphate (TMP) to form thiamine-pyrophosphate (TPP), the active form of vitamin B1.</text>
</comment>
<dbReference type="GO" id="GO:0005524">
    <property type="term" value="F:ATP binding"/>
    <property type="evidence" value="ECO:0007669"/>
    <property type="project" value="UniProtKB-UniRule"/>
</dbReference>
<feature type="binding site" evidence="1">
    <location>
        <position position="47"/>
    </location>
    <ligand>
        <name>Mg(2+)</name>
        <dbReference type="ChEBI" id="CHEBI:18420"/>
        <label>1</label>
    </ligand>
</feature>
<dbReference type="HAMAP" id="MF_02128">
    <property type="entry name" value="TMP_kinase"/>
    <property type="match status" value="1"/>
</dbReference>
<keyword evidence="1" id="KW-0808">Transferase</keyword>
<dbReference type="GO" id="GO:0000287">
    <property type="term" value="F:magnesium ion binding"/>
    <property type="evidence" value="ECO:0007669"/>
    <property type="project" value="UniProtKB-UniRule"/>
</dbReference>
<comment type="pathway">
    <text evidence="1">Cofactor biosynthesis; thiamine diphosphate biosynthesis; thiamine diphosphate from thiamine phosphate: step 1/1.</text>
</comment>
<organism evidence="5 6">
    <name type="scientific">Thermodesulfitimonas autotrophica</name>
    <dbReference type="NCBI Taxonomy" id="1894989"/>
    <lineage>
        <taxon>Bacteria</taxon>
        <taxon>Bacillati</taxon>
        <taxon>Bacillota</taxon>
        <taxon>Clostridia</taxon>
        <taxon>Thermoanaerobacterales</taxon>
        <taxon>Thermoanaerobacteraceae</taxon>
        <taxon>Thermodesulfitimonas</taxon>
    </lineage>
</organism>
<reference evidence="5 6" key="1">
    <citation type="submission" date="2018-11" db="EMBL/GenBank/DDBJ databases">
        <title>Genomic Encyclopedia of Type Strains, Phase IV (KMG-IV): sequencing the most valuable type-strain genomes for metagenomic binning, comparative biology and taxonomic classification.</title>
        <authorList>
            <person name="Goeker M."/>
        </authorList>
    </citation>
    <scope>NUCLEOTIDE SEQUENCE [LARGE SCALE GENOMIC DNA]</scope>
    <source>
        <strain evidence="5 6">DSM 102936</strain>
    </source>
</reference>
<dbReference type="PANTHER" id="PTHR30270:SF0">
    <property type="entry name" value="THIAMINE-MONOPHOSPHATE KINASE"/>
    <property type="match status" value="1"/>
</dbReference>
<feature type="binding site" evidence="1">
    <location>
        <position position="77"/>
    </location>
    <ligand>
        <name>Mg(2+)</name>
        <dbReference type="ChEBI" id="CHEBI:18420"/>
        <label>2</label>
    </ligand>
</feature>
<dbReference type="AlphaFoldDB" id="A0A3N5B2K6"/>
<dbReference type="OrthoDB" id="9802811at2"/>
<name>A0A3N5B2K6_9THEO</name>
<dbReference type="InterPro" id="IPR010918">
    <property type="entry name" value="PurM-like_C_dom"/>
</dbReference>
<dbReference type="InterPro" id="IPR006283">
    <property type="entry name" value="ThiL-like"/>
</dbReference>
<dbReference type="Pfam" id="PF00586">
    <property type="entry name" value="AIRS"/>
    <property type="match status" value="1"/>
</dbReference>